<dbReference type="AlphaFoldDB" id="U9V4Y2"/>
<accession>U9V4Y2</accession>
<protein>
    <submittedName>
        <fullName evidence="1">Uncharacterized protein</fullName>
    </submittedName>
</protein>
<evidence type="ECO:0000313" key="1">
    <source>
        <dbReference type="EMBL" id="ESA22971.1"/>
    </source>
</evidence>
<sequence length="61" mass="7346">MLRSYFPKSKYRELKTIVKSKRMELTIVALFLETFVNEFYNIIWQLCCKANSNIAEGEWHI</sequence>
<gene>
    <name evidence="1" type="ORF">GLOINDRAFT_15913</name>
</gene>
<proteinExistence type="predicted"/>
<dbReference type="HOGENOM" id="CLU_2923776_0_0_1"/>
<reference evidence="1" key="1">
    <citation type="submission" date="2013-07" db="EMBL/GenBank/DDBJ databases">
        <title>The genome of an arbuscular mycorrhizal fungus provides insights into the evolution of the oldest plant symbiosis.</title>
        <authorList>
            <consortium name="DOE Joint Genome Institute"/>
            <person name="Tisserant E."/>
            <person name="Malbreil M."/>
            <person name="Kuo A."/>
            <person name="Kohler A."/>
            <person name="Symeonidi A."/>
            <person name="Balestrini R."/>
            <person name="Charron P."/>
            <person name="Duensing N."/>
            <person name="Frei-dit-Frey N."/>
            <person name="Gianinazzi-Pearson V."/>
            <person name="Gilbert B."/>
            <person name="Handa Y."/>
            <person name="Hijri M."/>
            <person name="Kaul R."/>
            <person name="Kawaguchi M."/>
            <person name="Krajinski F."/>
            <person name="Lammers P."/>
            <person name="Lapierre D."/>
            <person name="Masclaux F.G."/>
            <person name="Murat C."/>
            <person name="Morin E."/>
            <person name="Ndikumana S."/>
            <person name="Pagni M."/>
            <person name="Petitpierre D."/>
            <person name="Requena N."/>
            <person name="Rosikiewicz P."/>
            <person name="Riley R."/>
            <person name="Saito K."/>
            <person name="San Clemente H."/>
            <person name="Shapiro H."/>
            <person name="van Tuinen D."/>
            <person name="Becard G."/>
            <person name="Bonfante P."/>
            <person name="Paszkowski U."/>
            <person name="Shachar-Hill Y."/>
            <person name="Young J.P."/>
            <person name="Sanders I.R."/>
            <person name="Henrissat B."/>
            <person name="Rensing S.A."/>
            <person name="Grigoriev I.V."/>
            <person name="Corradi N."/>
            <person name="Roux C."/>
            <person name="Martin F."/>
        </authorList>
    </citation>
    <scope>NUCLEOTIDE SEQUENCE</scope>
    <source>
        <strain evidence="1">DAOM 197198</strain>
    </source>
</reference>
<organism evidence="1">
    <name type="scientific">Rhizophagus irregularis (strain DAOM 181602 / DAOM 197198 / MUCL 43194)</name>
    <name type="common">Arbuscular mycorrhizal fungus</name>
    <name type="synonym">Glomus intraradices</name>
    <dbReference type="NCBI Taxonomy" id="747089"/>
    <lineage>
        <taxon>Eukaryota</taxon>
        <taxon>Fungi</taxon>
        <taxon>Fungi incertae sedis</taxon>
        <taxon>Mucoromycota</taxon>
        <taxon>Glomeromycotina</taxon>
        <taxon>Glomeromycetes</taxon>
        <taxon>Glomerales</taxon>
        <taxon>Glomeraceae</taxon>
        <taxon>Rhizophagus</taxon>
    </lineage>
</organism>
<name>U9V4Y2_RHIID</name>
<dbReference type="STRING" id="747089.U9V4Y2"/>
<dbReference type="EMBL" id="KI275149">
    <property type="protein sequence ID" value="ESA22971.1"/>
    <property type="molecule type" value="Genomic_DNA"/>
</dbReference>